<organism evidence="1 2">
    <name type="scientific">Midichloria mitochondrii (strain IricVA)</name>
    <dbReference type="NCBI Taxonomy" id="696127"/>
    <lineage>
        <taxon>Bacteria</taxon>
        <taxon>Pseudomonadati</taxon>
        <taxon>Pseudomonadota</taxon>
        <taxon>Alphaproteobacteria</taxon>
        <taxon>Rickettsiales</taxon>
        <taxon>Candidatus Midichloriaceae</taxon>
        <taxon>Candidatus Midichloria</taxon>
    </lineage>
</organism>
<dbReference type="AlphaFoldDB" id="F7XWP7"/>
<sequence>MLQIKKVSLQQNDQRDDRTLHQLNKAIVADKLWQFLSERGSKTVLGKNL</sequence>
<accession>F7XWP7</accession>
<evidence type="ECO:0008006" key="3">
    <source>
        <dbReference type="Google" id="ProtNLM"/>
    </source>
</evidence>
<evidence type="ECO:0000313" key="1">
    <source>
        <dbReference type="EMBL" id="AEI89096.1"/>
    </source>
</evidence>
<protein>
    <recommendedName>
        <fullName evidence="3">Transposase</fullName>
    </recommendedName>
</protein>
<dbReference type="Proteomes" id="UP000006639">
    <property type="component" value="Chromosome"/>
</dbReference>
<reference evidence="1 2" key="1">
    <citation type="journal article" date="2011" name="Mol. Biol. Evol.">
        <title>Phylogenomic evidence for the presence of a flagellum and cbb3 oxidase in the free-living mitochondrial ancestor.</title>
        <authorList>
            <person name="Sassera D."/>
            <person name="Lo N."/>
            <person name="Epis S."/>
            <person name="D'Auria G."/>
            <person name="Montagna M."/>
            <person name="Comandatore F."/>
            <person name="Horner D."/>
            <person name="Pereto J."/>
            <person name="Luciano A.M."/>
            <person name="Franciosi F."/>
            <person name="Ferri E."/>
            <person name="Crotti E."/>
            <person name="Bazzocchi C."/>
            <person name="Daffonchio D."/>
            <person name="Sacchi L."/>
            <person name="Moya A."/>
            <person name="Latorre A."/>
            <person name="Bandi C."/>
        </authorList>
    </citation>
    <scope>NUCLEOTIDE SEQUENCE [LARGE SCALE GENOMIC DNA]</scope>
    <source>
        <strain evidence="1 2">IricVA</strain>
    </source>
</reference>
<dbReference type="EMBL" id="CP002130">
    <property type="protein sequence ID" value="AEI89096.1"/>
    <property type="molecule type" value="Genomic_DNA"/>
</dbReference>
<evidence type="ECO:0000313" key="2">
    <source>
        <dbReference type="Proteomes" id="UP000006639"/>
    </source>
</evidence>
<dbReference type="HOGENOM" id="CLU_3137738_0_0_5"/>
<keyword evidence="2" id="KW-1185">Reference proteome</keyword>
<dbReference type="KEGG" id="mmn:midi_00806"/>
<proteinExistence type="predicted"/>
<dbReference type="STRING" id="696127.midi_00806"/>
<name>F7XWP7_MIDMI</name>
<gene>
    <name evidence="1" type="ordered locus">midi_00806</name>
</gene>